<feature type="transmembrane region" description="Helical" evidence="1">
    <location>
        <begin position="69"/>
        <end position="95"/>
    </location>
</feature>
<evidence type="ECO:0000256" key="1">
    <source>
        <dbReference type="SAM" id="Phobius"/>
    </source>
</evidence>
<name>A0ABS8NKP7_9BACT</name>
<dbReference type="PANTHER" id="PTHR33608:SF3">
    <property type="entry name" value="SLR2013 PROTEIN"/>
    <property type="match status" value="1"/>
</dbReference>
<feature type="domain" description="DUF58" evidence="2">
    <location>
        <begin position="264"/>
        <end position="435"/>
    </location>
</feature>
<reference evidence="3" key="1">
    <citation type="submission" date="2021-11" db="EMBL/GenBank/DDBJ databases">
        <title>Genome sequence.</title>
        <authorList>
            <person name="Sun Q."/>
        </authorList>
    </citation>
    <scope>NUCLEOTIDE SEQUENCE</scope>
    <source>
        <strain evidence="3">JC740</strain>
    </source>
</reference>
<evidence type="ECO:0000313" key="3">
    <source>
        <dbReference type="EMBL" id="MCC9643944.1"/>
    </source>
</evidence>
<feature type="transmembrane region" description="Helical" evidence="1">
    <location>
        <begin position="43"/>
        <end position="62"/>
    </location>
</feature>
<sequence>MRSVRVRLRVQYHNESSCWIGCIKMGFGNQIQALFQSASQWPWLLLVLISFPLVFLAFWLRLYPTKRWVALLMTSMVLSIAVVFVPAFLVVLALVDGIIFTVTAIDGILHLVGTRAIGKSGLQVERNLSRTGSLGVPLDSVLILRNITRSRIKGLIRDDLPDYFVSKPIQHQLDLPAGLQLQLKRKLTPHRRGAFSLERVDLKLISPLGLWQRHISLALESPLKIFPDMKQLSDYALLARTNRLSLIGVRRTRRIGQDSDFERLRDYTRDDNYRHIDWRSTARRNKLTVRQFQSDQSQRLIFLLDCGRMMTNTRNGYSLLDHALNSILMMSYVALHQGDSVGMICFSDTIHAYLPPRGGASQMNRLLQAGFDQFPRMVESRYDQAFLYLNSHCKKRSLVTLTTNIIDEVNAEVISDQLSNLTGTHLPLAVVLRDREIFDAADEPMHVQQQKTQTRSPQTIDETSLYRAGAAAEMLVWREEVLRGLRHKGVLIVDAFPDELSAPLVNQYLEVKAKHLL</sequence>
<comment type="caution">
    <text evidence="3">The sequence shown here is derived from an EMBL/GenBank/DDBJ whole genome shotgun (WGS) entry which is preliminary data.</text>
</comment>
<evidence type="ECO:0000259" key="2">
    <source>
        <dbReference type="Pfam" id="PF01882"/>
    </source>
</evidence>
<gene>
    <name evidence="3" type="ORF">LOC71_16805</name>
</gene>
<keyword evidence="1" id="KW-1133">Transmembrane helix</keyword>
<keyword evidence="4" id="KW-1185">Reference proteome</keyword>
<dbReference type="PANTHER" id="PTHR33608">
    <property type="entry name" value="BLL2464 PROTEIN"/>
    <property type="match status" value="1"/>
</dbReference>
<evidence type="ECO:0000313" key="4">
    <source>
        <dbReference type="Proteomes" id="UP001430306"/>
    </source>
</evidence>
<dbReference type="EMBL" id="JAJKFW010000025">
    <property type="protein sequence ID" value="MCC9643944.1"/>
    <property type="molecule type" value="Genomic_DNA"/>
</dbReference>
<dbReference type="Proteomes" id="UP001430306">
    <property type="component" value="Unassembled WGS sequence"/>
</dbReference>
<keyword evidence="1" id="KW-0472">Membrane</keyword>
<accession>A0ABS8NKP7</accession>
<dbReference type="InterPro" id="IPR002881">
    <property type="entry name" value="DUF58"/>
</dbReference>
<organism evidence="3 4">
    <name type="scientific">Rhodopirellula halodulae</name>
    <dbReference type="NCBI Taxonomy" id="2894198"/>
    <lineage>
        <taxon>Bacteria</taxon>
        <taxon>Pseudomonadati</taxon>
        <taxon>Planctomycetota</taxon>
        <taxon>Planctomycetia</taxon>
        <taxon>Pirellulales</taxon>
        <taxon>Pirellulaceae</taxon>
        <taxon>Rhodopirellula</taxon>
    </lineage>
</organism>
<protein>
    <submittedName>
        <fullName evidence="3">DUF58 domain-containing protein</fullName>
    </submittedName>
</protein>
<keyword evidence="1" id="KW-0812">Transmembrane</keyword>
<proteinExistence type="predicted"/>
<dbReference type="Pfam" id="PF01882">
    <property type="entry name" value="DUF58"/>
    <property type="match status" value="1"/>
</dbReference>